<reference evidence="1 2" key="1">
    <citation type="submission" date="2019-03" db="EMBL/GenBank/DDBJ databases">
        <title>Genomic Encyclopedia of Type Strains, Phase III (KMG-III): the genomes of soil and plant-associated and newly described type strains.</title>
        <authorList>
            <person name="Whitman W."/>
        </authorList>
    </citation>
    <scope>NUCLEOTIDE SEQUENCE [LARGE SCALE GENOMIC DNA]</scope>
    <source>
        <strain evidence="1 2">VKM Ac-2570</strain>
    </source>
</reference>
<keyword evidence="2" id="KW-1185">Reference proteome</keyword>
<dbReference type="RefSeq" id="WP_134119080.1">
    <property type="nucleotide sequence ID" value="NZ_SODF01000001.1"/>
</dbReference>
<evidence type="ECO:0000313" key="2">
    <source>
        <dbReference type="Proteomes" id="UP000295447"/>
    </source>
</evidence>
<dbReference type="OrthoDB" id="3829387at2"/>
<protein>
    <submittedName>
        <fullName evidence="1">Uncharacterized protein</fullName>
    </submittedName>
</protein>
<organism evidence="1 2">
    <name type="scientific">Kribbella kalugense</name>
    <dbReference type="NCBI Taxonomy" id="2512221"/>
    <lineage>
        <taxon>Bacteria</taxon>
        <taxon>Bacillati</taxon>
        <taxon>Actinomycetota</taxon>
        <taxon>Actinomycetes</taxon>
        <taxon>Propionibacteriales</taxon>
        <taxon>Kribbellaceae</taxon>
        <taxon>Kribbella</taxon>
    </lineage>
</organism>
<comment type="caution">
    <text evidence="1">The sequence shown here is derived from an EMBL/GenBank/DDBJ whole genome shotgun (WGS) entry which is preliminary data.</text>
</comment>
<name>A0A4R8A0I9_9ACTN</name>
<proteinExistence type="predicted"/>
<dbReference type="Proteomes" id="UP000295447">
    <property type="component" value="Unassembled WGS sequence"/>
</dbReference>
<dbReference type="AlphaFoldDB" id="A0A4R8A0I9"/>
<evidence type="ECO:0000313" key="1">
    <source>
        <dbReference type="EMBL" id="TDW23989.1"/>
    </source>
</evidence>
<sequence length="151" mass="16713">MIDDLGKLLDRVSSPADLAVLLLAGPLAFVLDAGLDVVTFLPPPGYAAIIAASLALGVKKTLETRLAPRREVRAGEIRRRELRDRAVALAERVADGRLPDHLAVRLRHELDLYDARITTEQQFDTALGDYLAEYRFLVDQALNSSVRGQRR</sequence>
<dbReference type="EMBL" id="SODF01000001">
    <property type="protein sequence ID" value="TDW23989.1"/>
    <property type="molecule type" value="Genomic_DNA"/>
</dbReference>
<gene>
    <name evidence="1" type="ORF">EV650_2850</name>
</gene>
<accession>A0A4R8A0I9</accession>